<dbReference type="EMBL" id="KN739220">
    <property type="protein sequence ID" value="KIH54361.1"/>
    <property type="molecule type" value="Genomic_DNA"/>
</dbReference>
<evidence type="ECO:0000313" key="2">
    <source>
        <dbReference type="Proteomes" id="UP000054047"/>
    </source>
</evidence>
<dbReference type="AlphaFoldDB" id="A0A0C2GBN8"/>
<accession>A0A0C2GBN8</accession>
<gene>
    <name evidence="1" type="ORF">ANCDUO_15495</name>
</gene>
<reference evidence="1 2" key="1">
    <citation type="submission" date="2013-12" db="EMBL/GenBank/DDBJ databases">
        <title>Draft genome of the parsitic nematode Ancylostoma duodenale.</title>
        <authorList>
            <person name="Mitreva M."/>
        </authorList>
    </citation>
    <scope>NUCLEOTIDE SEQUENCE [LARGE SCALE GENOMIC DNA]</scope>
    <source>
        <strain evidence="1 2">Zhejiang</strain>
    </source>
</reference>
<organism evidence="1 2">
    <name type="scientific">Ancylostoma duodenale</name>
    <dbReference type="NCBI Taxonomy" id="51022"/>
    <lineage>
        <taxon>Eukaryota</taxon>
        <taxon>Metazoa</taxon>
        <taxon>Ecdysozoa</taxon>
        <taxon>Nematoda</taxon>
        <taxon>Chromadorea</taxon>
        <taxon>Rhabditida</taxon>
        <taxon>Rhabditina</taxon>
        <taxon>Rhabditomorpha</taxon>
        <taxon>Strongyloidea</taxon>
        <taxon>Ancylostomatidae</taxon>
        <taxon>Ancylostomatinae</taxon>
        <taxon>Ancylostoma</taxon>
    </lineage>
</organism>
<keyword evidence="2" id="KW-1185">Reference proteome</keyword>
<proteinExistence type="predicted"/>
<dbReference type="Proteomes" id="UP000054047">
    <property type="component" value="Unassembled WGS sequence"/>
</dbReference>
<evidence type="ECO:0000313" key="1">
    <source>
        <dbReference type="EMBL" id="KIH54361.1"/>
    </source>
</evidence>
<protein>
    <submittedName>
        <fullName evidence="1">Uncharacterized protein</fullName>
    </submittedName>
</protein>
<sequence length="93" mass="10518">MTCGCVQATGEQPATTSYLKCKNGAITSWRYEGKWVPDKHQNYGDKSGWVYAISEVFWGEGGTVDNERSMQLARTSRFIMKNSVKIVFVEEDL</sequence>
<dbReference type="OrthoDB" id="5855768at2759"/>
<name>A0A0C2GBN8_9BILA</name>